<keyword evidence="7 8" id="KW-0472">Membrane</keyword>
<dbReference type="GO" id="GO:0055085">
    <property type="term" value="P:transmembrane transport"/>
    <property type="evidence" value="ECO:0007669"/>
    <property type="project" value="InterPro"/>
</dbReference>
<evidence type="ECO:0000256" key="7">
    <source>
        <dbReference type="ARBA" id="ARBA00023136"/>
    </source>
</evidence>
<feature type="domain" description="ABC transmembrane type-1" evidence="9">
    <location>
        <begin position="63"/>
        <end position="269"/>
    </location>
</feature>
<dbReference type="PANTHER" id="PTHR42929:SF1">
    <property type="entry name" value="INNER MEMBRANE ABC TRANSPORTER PERMEASE PROTEIN YDCU-RELATED"/>
    <property type="match status" value="1"/>
</dbReference>
<evidence type="ECO:0000256" key="5">
    <source>
        <dbReference type="ARBA" id="ARBA00022692"/>
    </source>
</evidence>
<comment type="subcellular location">
    <subcellularLocation>
        <location evidence="1 8">Cell membrane</location>
        <topology evidence="1 8">Multi-pass membrane protein</topology>
    </subcellularLocation>
</comment>
<dbReference type="RefSeq" id="WP_089323155.1">
    <property type="nucleotide sequence ID" value="NZ_FZOB01000007.1"/>
</dbReference>
<reference evidence="11" key="1">
    <citation type="submission" date="2017-06" db="EMBL/GenBank/DDBJ databases">
        <authorList>
            <person name="Varghese N."/>
            <person name="Submissions S."/>
        </authorList>
    </citation>
    <scope>NUCLEOTIDE SEQUENCE [LARGE SCALE GENOMIC DNA]</scope>
    <source>
        <strain evidence="11">DSM 15668</strain>
    </source>
</reference>
<dbReference type="AlphaFoldDB" id="A0A238Z935"/>
<evidence type="ECO:0000256" key="2">
    <source>
        <dbReference type="ARBA" id="ARBA00007069"/>
    </source>
</evidence>
<feature type="transmembrane region" description="Helical" evidence="8">
    <location>
        <begin position="12"/>
        <end position="38"/>
    </location>
</feature>
<dbReference type="InterPro" id="IPR035906">
    <property type="entry name" value="MetI-like_sf"/>
</dbReference>
<dbReference type="InterPro" id="IPR000515">
    <property type="entry name" value="MetI-like"/>
</dbReference>
<proteinExistence type="inferred from homology"/>
<evidence type="ECO:0000256" key="8">
    <source>
        <dbReference type="RuleBase" id="RU363032"/>
    </source>
</evidence>
<evidence type="ECO:0000256" key="4">
    <source>
        <dbReference type="ARBA" id="ARBA00022475"/>
    </source>
</evidence>
<dbReference type="EMBL" id="FZOB01000007">
    <property type="protein sequence ID" value="SNR79599.1"/>
    <property type="molecule type" value="Genomic_DNA"/>
</dbReference>
<dbReference type="GO" id="GO:0005886">
    <property type="term" value="C:plasma membrane"/>
    <property type="evidence" value="ECO:0007669"/>
    <property type="project" value="UniProtKB-SubCell"/>
</dbReference>
<gene>
    <name evidence="10" type="ORF">SAMN06265340_10729</name>
</gene>
<keyword evidence="11" id="KW-1185">Reference proteome</keyword>
<evidence type="ECO:0000259" key="9">
    <source>
        <dbReference type="PROSITE" id="PS50928"/>
    </source>
</evidence>
<keyword evidence="4" id="KW-1003">Cell membrane</keyword>
<dbReference type="Gene3D" id="1.10.3720.10">
    <property type="entry name" value="MetI-like"/>
    <property type="match status" value="1"/>
</dbReference>
<accession>A0A238Z935</accession>
<dbReference type="Proteomes" id="UP000198405">
    <property type="component" value="Unassembled WGS sequence"/>
</dbReference>
<dbReference type="SUPFAM" id="SSF161098">
    <property type="entry name" value="MetI-like"/>
    <property type="match status" value="1"/>
</dbReference>
<evidence type="ECO:0000313" key="11">
    <source>
        <dbReference type="Proteomes" id="UP000198405"/>
    </source>
</evidence>
<feature type="transmembrane region" description="Helical" evidence="8">
    <location>
        <begin position="149"/>
        <end position="171"/>
    </location>
</feature>
<sequence>MKSGYSKDFTVKICALLVLLWVFLLIILPHLGLLYSSFTTEDGVFTFSNYLKFFKQKIYYTTFLYTFLNGFLISFLSFLLAMPLAFFLVKVLPERISRIFMAIILIPLGVGELIIVYGWMIVLSDNGLIKHLLHYIGISHMPKLLNTPFSMTIGFLYVSFVFMLLPIIQVLENLDDSMIEAALDLGVSKLAIFREIIIPFSMSGIISGVIMVFTLVIGDFLVPNILGGKSALWFTEIIYDNFLTTLNWNLGSAFGFLLLLGAVIVIWILIKISGQDYERVIR</sequence>
<comment type="similarity">
    <text evidence="2">Belongs to the binding-protein-dependent transport system permease family. CysTW subfamily.</text>
</comment>
<dbReference type="PROSITE" id="PS50928">
    <property type="entry name" value="ABC_TM1"/>
    <property type="match status" value="1"/>
</dbReference>
<feature type="transmembrane region" description="Helical" evidence="8">
    <location>
        <begin position="99"/>
        <end position="122"/>
    </location>
</feature>
<protein>
    <submittedName>
        <fullName evidence="10">Spermidine/putrescine transport system permease protein</fullName>
    </submittedName>
</protein>
<dbReference type="PANTHER" id="PTHR42929">
    <property type="entry name" value="INNER MEMBRANE ABC TRANSPORTER PERMEASE PROTEIN YDCU-RELATED-RELATED"/>
    <property type="match status" value="1"/>
</dbReference>
<keyword evidence="6 8" id="KW-1133">Transmembrane helix</keyword>
<dbReference type="OrthoDB" id="9807047at2"/>
<evidence type="ECO:0000256" key="6">
    <source>
        <dbReference type="ARBA" id="ARBA00022989"/>
    </source>
</evidence>
<keyword evidence="3 8" id="KW-0813">Transport</keyword>
<feature type="transmembrane region" description="Helical" evidence="8">
    <location>
        <begin position="250"/>
        <end position="270"/>
    </location>
</feature>
<organism evidence="10 11">
    <name type="scientific">Desulfurobacterium atlanticum</name>
    <dbReference type="NCBI Taxonomy" id="240169"/>
    <lineage>
        <taxon>Bacteria</taxon>
        <taxon>Pseudomonadati</taxon>
        <taxon>Aquificota</taxon>
        <taxon>Aquificia</taxon>
        <taxon>Desulfurobacteriales</taxon>
        <taxon>Desulfurobacteriaceae</taxon>
        <taxon>Desulfurobacterium</taxon>
    </lineage>
</organism>
<evidence type="ECO:0000313" key="10">
    <source>
        <dbReference type="EMBL" id="SNR79599.1"/>
    </source>
</evidence>
<feature type="transmembrane region" description="Helical" evidence="8">
    <location>
        <begin position="192"/>
        <end position="217"/>
    </location>
</feature>
<evidence type="ECO:0000256" key="1">
    <source>
        <dbReference type="ARBA" id="ARBA00004651"/>
    </source>
</evidence>
<keyword evidence="5 8" id="KW-0812">Transmembrane</keyword>
<dbReference type="CDD" id="cd06261">
    <property type="entry name" value="TM_PBP2"/>
    <property type="match status" value="1"/>
</dbReference>
<dbReference type="Pfam" id="PF00528">
    <property type="entry name" value="BPD_transp_1"/>
    <property type="match status" value="1"/>
</dbReference>
<name>A0A238Z935_9BACT</name>
<feature type="transmembrane region" description="Helical" evidence="8">
    <location>
        <begin position="58"/>
        <end position="87"/>
    </location>
</feature>
<evidence type="ECO:0000256" key="3">
    <source>
        <dbReference type="ARBA" id="ARBA00022448"/>
    </source>
</evidence>